<evidence type="ECO:0000313" key="8">
    <source>
        <dbReference type="Proteomes" id="UP000027866"/>
    </source>
</evidence>
<comment type="subcellular location">
    <subcellularLocation>
        <location evidence="1">Membrane</location>
        <topology evidence="1">Single-pass membrane protein</topology>
    </subcellularLocation>
</comment>
<reference evidence="7 8" key="1">
    <citation type="submission" date="2014-04" db="EMBL/GenBank/DDBJ databases">
        <title>A comprehensive comparison of genomes of Erythrobacter spp. Strains.</title>
        <authorList>
            <person name="Zheng Q."/>
        </authorList>
    </citation>
    <scope>NUCLEOTIDE SEQUENCE [LARGE SCALE GENOMIC DNA]</scope>
    <source>
        <strain evidence="7 8">DSM 8509</strain>
    </source>
</reference>
<organism evidence="7 8">
    <name type="scientific">Erythrobacter litoralis</name>
    <dbReference type="NCBI Taxonomy" id="39960"/>
    <lineage>
        <taxon>Bacteria</taxon>
        <taxon>Pseudomonadati</taxon>
        <taxon>Pseudomonadota</taxon>
        <taxon>Alphaproteobacteria</taxon>
        <taxon>Sphingomonadales</taxon>
        <taxon>Erythrobacteraceae</taxon>
        <taxon>Erythrobacter/Porphyrobacter group</taxon>
        <taxon>Erythrobacter</taxon>
    </lineage>
</organism>
<evidence type="ECO:0000256" key="4">
    <source>
        <dbReference type="ARBA" id="ARBA00023136"/>
    </source>
</evidence>
<evidence type="ECO:0000256" key="5">
    <source>
        <dbReference type="SAM" id="SignalP"/>
    </source>
</evidence>
<keyword evidence="8" id="KW-1185">Reference proteome</keyword>
<comment type="caution">
    <text evidence="7">The sequence shown here is derived from an EMBL/GenBank/DDBJ whole genome shotgun (WGS) entry which is preliminary data.</text>
</comment>
<gene>
    <name evidence="7" type="ORF">EH32_02315</name>
</gene>
<dbReference type="PATRIC" id="fig|39960.10.peg.105"/>
<feature type="signal peptide" evidence="5">
    <location>
        <begin position="1"/>
        <end position="21"/>
    </location>
</feature>
<dbReference type="InterPro" id="IPR037682">
    <property type="entry name" value="TonB_C"/>
</dbReference>
<dbReference type="Pfam" id="PF03544">
    <property type="entry name" value="TonB_C"/>
    <property type="match status" value="1"/>
</dbReference>
<feature type="domain" description="TonB C-terminal" evidence="6">
    <location>
        <begin position="200"/>
        <end position="290"/>
    </location>
</feature>
<evidence type="ECO:0000256" key="1">
    <source>
        <dbReference type="ARBA" id="ARBA00004167"/>
    </source>
</evidence>
<dbReference type="Gene3D" id="3.30.1150.10">
    <property type="match status" value="1"/>
</dbReference>
<keyword evidence="2" id="KW-0812">Transmembrane</keyword>
<keyword evidence="4" id="KW-0472">Membrane</keyword>
<dbReference type="RefSeq" id="WP_051698358.1">
    <property type="nucleotide sequence ID" value="NZ_CP017057.1"/>
</dbReference>
<accession>A0A074M7G1</accession>
<keyword evidence="5" id="KW-0732">Signal</keyword>
<evidence type="ECO:0000259" key="6">
    <source>
        <dbReference type="PROSITE" id="PS52015"/>
    </source>
</evidence>
<dbReference type="SUPFAM" id="SSF74653">
    <property type="entry name" value="TolA/TonB C-terminal domain"/>
    <property type="match status" value="1"/>
</dbReference>
<dbReference type="PROSITE" id="PS52015">
    <property type="entry name" value="TONB_CTD"/>
    <property type="match status" value="1"/>
</dbReference>
<evidence type="ECO:0000256" key="2">
    <source>
        <dbReference type="ARBA" id="ARBA00022692"/>
    </source>
</evidence>
<evidence type="ECO:0000313" key="7">
    <source>
        <dbReference type="EMBL" id="KEO90676.1"/>
    </source>
</evidence>
<dbReference type="GO" id="GO:0016020">
    <property type="term" value="C:membrane"/>
    <property type="evidence" value="ECO:0007669"/>
    <property type="project" value="UniProtKB-SubCell"/>
</dbReference>
<dbReference type="EMBL" id="JMIX01000012">
    <property type="protein sequence ID" value="KEO90676.1"/>
    <property type="molecule type" value="Genomic_DNA"/>
</dbReference>
<dbReference type="Proteomes" id="UP000027866">
    <property type="component" value="Unassembled WGS sequence"/>
</dbReference>
<dbReference type="KEGG" id="elq:Ga0102493_111038"/>
<dbReference type="OrthoDB" id="7585155at2"/>
<feature type="chain" id="PRO_5001699041" description="TonB C-terminal domain-containing protein" evidence="5">
    <location>
        <begin position="22"/>
        <end position="290"/>
    </location>
</feature>
<proteinExistence type="predicted"/>
<dbReference type="AlphaFoldDB" id="A0A074M7G1"/>
<dbReference type="InterPro" id="IPR006260">
    <property type="entry name" value="TonB/TolA_C"/>
</dbReference>
<name>A0A074M7G1_9SPHN</name>
<dbReference type="GO" id="GO:0055085">
    <property type="term" value="P:transmembrane transport"/>
    <property type="evidence" value="ECO:0007669"/>
    <property type="project" value="InterPro"/>
</dbReference>
<protein>
    <recommendedName>
        <fullName evidence="6">TonB C-terminal domain-containing protein</fullName>
    </recommendedName>
</protein>
<evidence type="ECO:0000256" key="3">
    <source>
        <dbReference type="ARBA" id="ARBA00022989"/>
    </source>
</evidence>
<sequence>MRDTYALLVLTASLASAPAGAEVVDIAPSSAWNVDFADDKCRLARLFGEGENRHLVFFEQYWPSEGFGLTVAGPSFDRFRSRRRTELSFFDGQDPQRTEPFTGKVAGFGPGVIYSSAALAPADEVSDEQGDDRTTRLSQLDPGLASKVAYVGIKQRGDEIRLLTGPLDEAFEVLNQCTAGLVAEWGLDFERQRSASRMPEWANMAAVVRRIQKDYPRTALNRGEQGLMRMRVIVSPEGLVEECTIIKATDTEKLESPACDAMQDAKFTPALDAAGQPMRSYYVTRITYQI</sequence>
<dbReference type="NCBIfam" id="TIGR01352">
    <property type="entry name" value="tonB_Cterm"/>
    <property type="match status" value="1"/>
</dbReference>
<keyword evidence="3" id="KW-1133">Transmembrane helix</keyword>